<reference evidence="2" key="1">
    <citation type="submission" date="2016-10" db="EMBL/GenBank/DDBJ databases">
        <authorList>
            <person name="de Groot N.N."/>
        </authorList>
    </citation>
    <scope>NUCLEOTIDE SEQUENCE</scope>
</reference>
<dbReference type="EMBL" id="FPHC01000061">
    <property type="protein sequence ID" value="SFV60718.1"/>
    <property type="molecule type" value="Genomic_DNA"/>
</dbReference>
<gene>
    <name evidence="2" type="ORF">MNB_SV-6-1882</name>
</gene>
<sequence length="107" mass="12550">MLEIEKIKLDIVERLKPLNPYQIVLFGSYAYGTPTKDSDLDICVIEKGEVSKRERKSKIRKALKDIKIAKDILVENYDYFMAHSDENWINTALYDARHKGVVLYEQR</sequence>
<dbReference type="CDD" id="cd05403">
    <property type="entry name" value="NT_KNTase_like"/>
    <property type="match status" value="1"/>
</dbReference>
<proteinExistence type="predicted"/>
<dbReference type="InterPro" id="IPR043519">
    <property type="entry name" value="NT_sf"/>
</dbReference>
<dbReference type="Pfam" id="PF01909">
    <property type="entry name" value="NTP_transf_2"/>
    <property type="match status" value="1"/>
</dbReference>
<protein>
    <recommendedName>
        <fullName evidence="1">Polymerase nucleotidyl transferase domain-containing protein</fullName>
    </recommendedName>
</protein>
<dbReference type="Gene3D" id="3.30.460.10">
    <property type="entry name" value="Beta Polymerase, domain 2"/>
    <property type="match status" value="1"/>
</dbReference>
<dbReference type="AlphaFoldDB" id="A0A1W1C4E4"/>
<dbReference type="SUPFAM" id="SSF81301">
    <property type="entry name" value="Nucleotidyltransferase"/>
    <property type="match status" value="1"/>
</dbReference>
<accession>A0A1W1C4E4</accession>
<feature type="domain" description="Polymerase nucleotidyl transferase" evidence="1">
    <location>
        <begin position="9"/>
        <end position="77"/>
    </location>
</feature>
<dbReference type="PANTHER" id="PTHR37030">
    <property type="entry name" value="NUCLEOTIDYLTRANSFERASE"/>
    <property type="match status" value="1"/>
</dbReference>
<organism evidence="2">
    <name type="scientific">hydrothermal vent metagenome</name>
    <dbReference type="NCBI Taxonomy" id="652676"/>
    <lineage>
        <taxon>unclassified sequences</taxon>
        <taxon>metagenomes</taxon>
        <taxon>ecological metagenomes</taxon>
    </lineage>
</organism>
<dbReference type="PANTHER" id="PTHR37030:SF1">
    <property type="entry name" value="NUCLEOTIDYLTRANSFERASE"/>
    <property type="match status" value="1"/>
</dbReference>
<evidence type="ECO:0000259" key="1">
    <source>
        <dbReference type="Pfam" id="PF01909"/>
    </source>
</evidence>
<name>A0A1W1C4E4_9ZZZZ</name>
<dbReference type="InterPro" id="IPR002934">
    <property type="entry name" value="Polymerase_NTP_transf_dom"/>
</dbReference>
<evidence type="ECO:0000313" key="2">
    <source>
        <dbReference type="EMBL" id="SFV60718.1"/>
    </source>
</evidence>
<dbReference type="GO" id="GO:0016779">
    <property type="term" value="F:nucleotidyltransferase activity"/>
    <property type="evidence" value="ECO:0007669"/>
    <property type="project" value="InterPro"/>
</dbReference>